<dbReference type="Proteomes" id="UP000019598">
    <property type="component" value="Unassembled WGS sequence"/>
</dbReference>
<dbReference type="AlphaFoldDB" id="R9L824"/>
<organism evidence="1 2">
    <name type="scientific">Paenibacillus barengoltzii G22</name>
    <dbReference type="NCBI Taxonomy" id="1235795"/>
    <lineage>
        <taxon>Bacteria</taxon>
        <taxon>Bacillati</taxon>
        <taxon>Bacillota</taxon>
        <taxon>Bacilli</taxon>
        <taxon>Bacillales</taxon>
        <taxon>Paenibacillaceae</taxon>
        <taxon>Paenibacillus</taxon>
    </lineage>
</organism>
<dbReference type="EMBL" id="ASSZ01000028">
    <property type="protein sequence ID" value="EOS54830.1"/>
    <property type="molecule type" value="Genomic_DNA"/>
</dbReference>
<comment type="caution">
    <text evidence="1">The sequence shown here is derived from an EMBL/GenBank/DDBJ whole genome shotgun (WGS) entry which is preliminary data.</text>
</comment>
<proteinExistence type="predicted"/>
<evidence type="ECO:0000313" key="1">
    <source>
        <dbReference type="EMBL" id="EOS54830.1"/>
    </source>
</evidence>
<sequence>MFTIKKIPSGRTARGSFMKEEDYPPIAIAENTTGPTTLAELLLS</sequence>
<name>R9L824_9BACL</name>
<accession>R9L824</accession>
<protein>
    <submittedName>
        <fullName evidence="1">Uncharacterized protein</fullName>
    </submittedName>
</protein>
<evidence type="ECO:0000313" key="2">
    <source>
        <dbReference type="Proteomes" id="UP000019598"/>
    </source>
</evidence>
<dbReference type="HOGENOM" id="CLU_3219479_0_0_9"/>
<gene>
    <name evidence="1" type="ORF">C812_03226</name>
</gene>
<reference evidence="1 2" key="1">
    <citation type="submission" date="2013-04" db="EMBL/GenBank/DDBJ databases">
        <title>The Genome Sequence of Paenibacillus barengoltzii G22.</title>
        <authorList>
            <consortium name="The Broad Institute Genomics Platform"/>
            <consortium name="The Broad Institute Genome Sequencing Center for Infectious Disease"/>
            <person name="Earl A."/>
            <person name="Xavier R."/>
            <person name="Elson C."/>
            <person name="Duck W."/>
            <person name="Walker B."/>
            <person name="Young S."/>
            <person name="Zeng Q."/>
            <person name="Gargeya S."/>
            <person name="Fitzgerald M."/>
            <person name="Haas B."/>
            <person name="Abouelleil A."/>
            <person name="Allen A.W."/>
            <person name="Alvarado L."/>
            <person name="Arachchi H.M."/>
            <person name="Berlin A.M."/>
            <person name="Chapman S.B."/>
            <person name="Gainer-Dewar J."/>
            <person name="Goldberg J."/>
            <person name="Griggs A."/>
            <person name="Gujja S."/>
            <person name="Hansen M."/>
            <person name="Howarth C."/>
            <person name="Imamovic A."/>
            <person name="Ireland A."/>
            <person name="Larimer J."/>
            <person name="McCowan C."/>
            <person name="Murphy C."/>
            <person name="Pearson M."/>
            <person name="Poon T.W."/>
            <person name="Priest M."/>
            <person name="Roberts A."/>
            <person name="Saif S."/>
            <person name="Shea T."/>
            <person name="Sisk P."/>
            <person name="Sykes S."/>
            <person name="Wortman J."/>
            <person name="Nusbaum C."/>
            <person name="Birren B."/>
        </authorList>
    </citation>
    <scope>NUCLEOTIDE SEQUENCE [LARGE SCALE GENOMIC DNA]</scope>
    <source>
        <strain evidence="1 2">G22</strain>
    </source>
</reference>